<gene>
    <name evidence="2" type="ORF">Sradi_7179000</name>
</gene>
<proteinExistence type="predicted"/>
<protein>
    <recommendedName>
        <fullName evidence="1">DUF4218 domain-containing protein</fullName>
    </recommendedName>
</protein>
<dbReference type="AlphaFoldDB" id="A0AAW2ITW1"/>
<sequence>MHNMKSHNCKVFMQKLISIAFREMLPEHMWSMLTEVSLLFQILCSTTLDLNMVQELEGSIMTILGNLEKIFPSSFFDLMEHLFVHLTYEARMNMPVEYWWMYLFERILRDLKMKVKNKAHVEASIVEANLVEEISLFTSHYFQPHILCKQNMPRRNDDLMMNDNRIQWSIFNHPGRASGAPMNRWLRA</sequence>
<feature type="domain" description="DUF4218" evidence="1">
    <location>
        <begin position="43"/>
        <end position="156"/>
    </location>
</feature>
<organism evidence="2">
    <name type="scientific">Sesamum radiatum</name>
    <name type="common">Black benniseed</name>
    <dbReference type="NCBI Taxonomy" id="300843"/>
    <lineage>
        <taxon>Eukaryota</taxon>
        <taxon>Viridiplantae</taxon>
        <taxon>Streptophyta</taxon>
        <taxon>Embryophyta</taxon>
        <taxon>Tracheophyta</taxon>
        <taxon>Spermatophyta</taxon>
        <taxon>Magnoliopsida</taxon>
        <taxon>eudicotyledons</taxon>
        <taxon>Gunneridae</taxon>
        <taxon>Pentapetalae</taxon>
        <taxon>asterids</taxon>
        <taxon>lamiids</taxon>
        <taxon>Lamiales</taxon>
        <taxon>Pedaliaceae</taxon>
        <taxon>Sesamum</taxon>
    </lineage>
</organism>
<accession>A0AAW2ITW1</accession>
<dbReference type="PANTHER" id="PTHR48258">
    <property type="entry name" value="DUF4218 DOMAIN-CONTAINING PROTEIN-RELATED"/>
    <property type="match status" value="1"/>
</dbReference>
<dbReference type="EMBL" id="JACGWJ010001063">
    <property type="protein sequence ID" value="KAL0285251.1"/>
    <property type="molecule type" value="Genomic_DNA"/>
</dbReference>
<reference evidence="2" key="1">
    <citation type="submission" date="2020-06" db="EMBL/GenBank/DDBJ databases">
        <authorList>
            <person name="Li T."/>
            <person name="Hu X."/>
            <person name="Zhang T."/>
            <person name="Song X."/>
            <person name="Zhang H."/>
            <person name="Dai N."/>
            <person name="Sheng W."/>
            <person name="Hou X."/>
            <person name="Wei L."/>
        </authorList>
    </citation>
    <scope>NUCLEOTIDE SEQUENCE</scope>
    <source>
        <strain evidence="2">G02</strain>
        <tissue evidence="2">Leaf</tissue>
    </source>
</reference>
<evidence type="ECO:0000259" key="1">
    <source>
        <dbReference type="Pfam" id="PF13960"/>
    </source>
</evidence>
<name>A0AAW2ITW1_SESRA</name>
<evidence type="ECO:0000313" key="2">
    <source>
        <dbReference type="EMBL" id="KAL0285251.1"/>
    </source>
</evidence>
<dbReference type="InterPro" id="IPR025452">
    <property type="entry name" value="DUF4218"/>
</dbReference>
<dbReference type="Pfam" id="PF13960">
    <property type="entry name" value="DUF4218"/>
    <property type="match status" value="1"/>
</dbReference>
<comment type="caution">
    <text evidence="2">The sequence shown here is derived from an EMBL/GenBank/DDBJ whole genome shotgun (WGS) entry which is preliminary data.</text>
</comment>
<reference evidence="2" key="2">
    <citation type="journal article" date="2024" name="Plant">
        <title>Genomic evolution and insights into agronomic trait innovations of Sesamum species.</title>
        <authorList>
            <person name="Miao H."/>
            <person name="Wang L."/>
            <person name="Qu L."/>
            <person name="Liu H."/>
            <person name="Sun Y."/>
            <person name="Le M."/>
            <person name="Wang Q."/>
            <person name="Wei S."/>
            <person name="Zheng Y."/>
            <person name="Lin W."/>
            <person name="Duan Y."/>
            <person name="Cao H."/>
            <person name="Xiong S."/>
            <person name="Wang X."/>
            <person name="Wei L."/>
            <person name="Li C."/>
            <person name="Ma Q."/>
            <person name="Ju M."/>
            <person name="Zhao R."/>
            <person name="Li G."/>
            <person name="Mu C."/>
            <person name="Tian Q."/>
            <person name="Mei H."/>
            <person name="Zhang T."/>
            <person name="Gao T."/>
            <person name="Zhang H."/>
        </authorList>
    </citation>
    <scope>NUCLEOTIDE SEQUENCE</scope>
    <source>
        <strain evidence="2">G02</strain>
    </source>
</reference>
<dbReference type="PANTHER" id="PTHR48258:SF4">
    <property type="entry name" value="DUF4216 DOMAIN-CONTAINING PROTEIN"/>
    <property type="match status" value="1"/>
</dbReference>